<dbReference type="InterPro" id="IPR050093">
    <property type="entry name" value="ABC_SmlMolc_Importer"/>
</dbReference>
<dbReference type="PANTHER" id="PTHR42781">
    <property type="entry name" value="SPERMIDINE/PUTRESCINE IMPORT ATP-BINDING PROTEIN POTA"/>
    <property type="match status" value="1"/>
</dbReference>
<dbReference type="GO" id="GO:0005524">
    <property type="term" value="F:ATP binding"/>
    <property type="evidence" value="ECO:0007669"/>
    <property type="project" value="UniProtKB-KW"/>
</dbReference>
<dbReference type="OrthoDB" id="9802264at2"/>
<feature type="domain" description="ABC transporter" evidence="4">
    <location>
        <begin position="3"/>
        <end position="226"/>
    </location>
</feature>
<organism evidence="5 6">
    <name type="scientific">Vagococcus carniphilus</name>
    <dbReference type="NCBI Taxonomy" id="218144"/>
    <lineage>
        <taxon>Bacteria</taxon>
        <taxon>Bacillati</taxon>
        <taxon>Bacillota</taxon>
        <taxon>Bacilli</taxon>
        <taxon>Lactobacillales</taxon>
        <taxon>Enterococcaceae</taxon>
        <taxon>Vagococcus</taxon>
    </lineage>
</organism>
<evidence type="ECO:0000313" key="5">
    <source>
        <dbReference type="EMBL" id="RSU13618.1"/>
    </source>
</evidence>
<dbReference type="PANTHER" id="PTHR42781:SF8">
    <property type="entry name" value="BICARBONATE TRANSPORT ATP-BINDING PROTEIN CMPC"/>
    <property type="match status" value="1"/>
</dbReference>
<dbReference type="RefSeq" id="WP_126794360.1">
    <property type="nucleotide sequence ID" value="NZ_CP060720.1"/>
</dbReference>
<dbReference type="PROSITE" id="PS00211">
    <property type="entry name" value="ABC_TRANSPORTER_1"/>
    <property type="match status" value="1"/>
</dbReference>
<evidence type="ECO:0000313" key="6">
    <source>
        <dbReference type="Proteomes" id="UP000288028"/>
    </source>
</evidence>
<accession>A0A430AZY0</accession>
<dbReference type="GeneID" id="95581949"/>
<keyword evidence="3" id="KW-0067">ATP-binding</keyword>
<keyword evidence="6" id="KW-1185">Reference proteome</keyword>
<dbReference type="Proteomes" id="UP000288028">
    <property type="component" value="Unassembled WGS sequence"/>
</dbReference>
<dbReference type="InterPro" id="IPR017871">
    <property type="entry name" value="ABC_transporter-like_CS"/>
</dbReference>
<evidence type="ECO:0000256" key="3">
    <source>
        <dbReference type="ARBA" id="ARBA00022840"/>
    </source>
</evidence>
<evidence type="ECO:0000256" key="2">
    <source>
        <dbReference type="ARBA" id="ARBA00022741"/>
    </source>
</evidence>
<dbReference type="EMBL" id="NGKB01000008">
    <property type="protein sequence ID" value="RSU13618.1"/>
    <property type="molecule type" value="Genomic_DNA"/>
</dbReference>
<evidence type="ECO:0000256" key="1">
    <source>
        <dbReference type="ARBA" id="ARBA00022448"/>
    </source>
</evidence>
<keyword evidence="1" id="KW-0813">Transport</keyword>
<dbReference type="SMART" id="SM00382">
    <property type="entry name" value="AAA"/>
    <property type="match status" value="1"/>
</dbReference>
<comment type="caution">
    <text evidence="5">The sequence shown here is derived from an EMBL/GenBank/DDBJ whole genome shotgun (WGS) entry which is preliminary data.</text>
</comment>
<dbReference type="SUPFAM" id="SSF52540">
    <property type="entry name" value="P-loop containing nucleoside triphosphate hydrolases"/>
    <property type="match status" value="1"/>
</dbReference>
<evidence type="ECO:0000259" key="4">
    <source>
        <dbReference type="PROSITE" id="PS50893"/>
    </source>
</evidence>
<dbReference type="PROSITE" id="PS50893">
    <property type="entry name" value="ABC_TRANSPORTER_2"/>
    <property type="match status" value="1"/>
</dbReference>
<gene>
    <name evidence="5" type="ORF">CBF28_09010</name>
</gene>
<dbReference type="Gene3D" id="3.40.50.300">
    <property type="entry name" value="P-loop containing nucleotide triphosphate hydrolases"/>
    <property type="match status" value="1"/>
</dbReference>
<keyword evidence="2" id="KW-0547">Nucleotide-binding</keyword>
<dbReference type="InterPro" id="IPR003439">
    <property type="entry name" value="ABC_transporter-like_ATP-bd"/>
</dbReference>
<dbReference type="InterPro" id="IPR003593">
    <property type="entry name" value="AAA+_ATPase"/>
</dbReference>
<dbReference type="Pfam" id="PF00005">
    <property type="entry name" value="ABC_tran"/>
    <property type="match status" value="1"/>
</dbReference>
<protein>
    <recommendedName>
        <fullName evidence="4">ABC transporter domain-containing protein</fullName>
    </recommendedName>
</protein>
<dbReference type="GO" id="GO:0016887">
    <property type="term" value="F:ATP hydrolysis activity"/>
    <property type="evidence" value="ECO:0007669"/>
    <property type="project" value="InterPro"/>
</dbReference>
<proteinExistence type="predicted"/>
<dbReference type="InterPro" id="IPR027417">
    <property type="entry name" value="P-loop_NTPase"/>
</dbReference>
<name>A0A430AZY0_9ENTE</name>
<reference evidence="5 6" key="1">
    <citation type="submission" date="2017-05" db="EMBL/GenBank/DDBJ databases">
        <title>Vagococcus spp. assemblies.</title>
        <authorList>
            <person name="Gulvik C.A."/>
        </authorList>
    </citation>
    <scope>NUCLEOTIDE SEQUENCE [LARGE SCALE GENOMIC DNA]</scope>
    <source>
        <strain evidence="5 6">SS1714</strain>
    </source>
</reference>
<dbReference type="AlphaFoldDB" id="A0A430AZY0"/>
<sequence>MPIIFDQVSFSYQEKRILSQLNLTLNEGCLYSIIGPSGVGKSTFLNLCKKKLTPTSGTITYEKITSADIITVFQDLYLFPWQTVTEALAMPLTIKKIESAKKKQLIAECLQNFQLEKLENKFPHQLSGGQKQRVALARGMITSPHFLLLDEPTSSLDIGSKENLQTFILEKQQAFHQGIILVTHDIEEAVYLGQKLIVFTNNEVKMIENPFFNQRNASNELAYYQFCSKLKNTIKEVSNENF</sequence>